<dbReference type="RefSeq" id="WP_232426521.1">
    <property type="nucleotide sequence ID" value="NZ_CP010802.1"/>
</dbReference>
<reference evidence="1 2" key="1">
    <citation type="submission" date="2015-07" db="EMBL/GenBank/DDBJ databases">
        <title>Isolation and Genomic Characterization of a Novel Halophilic Metal-Reducing Deltaproteobacterium from the Deep Subsurface.</title>
        <authorList>
            <person name="Badalamenti J.P."/>
            <person name="Summers Z.M."/>
            <person name="Gralnick J.A."/>
            <person name="Bond D.R."/>
        </authorList>
    </citation>
    <scope>NUCLEOTIDE SEQUENCE [LARGE SCALE GENOMIC DNA]</scope>
    <source>
        <strain evidence="1 2">WTL</strain>
    </source>
</reference>
<dbReference type="NCBIfam" id="TIGR04256">
    <property type="entry name" value="GxxExxY"/>
    <property type="match status" value="1"/>
</dbReference>
<evidence type="ECO:0000313" key="1">
    <source>
        <dbReference type="EMBL" id="ALC16386.1"/>
    </source>
</evidence>
<organism evidence="1 2">
    <name type="scientific">Desulfuromonas soudanensis</name>
    <dbReference type="NCBI Taxonomy" id="1603606"/>
    <lineage>
        <taxon>Bacteria</taxon>
        <taxon>Pseudomonadati</taxon>
        <taxon>Thermodesulfobacteriota</taxon>
        <taxon>Desulfuromonadia</taxon>
        <taxon>Desulfuromonadales</taxon>
        <taxon>Desulfuromonadaceae</taxon>
        <taxon>Desulfuromonas</taxon>
    </lineage>
</organism>
<evidence type="ECO:0000313" key="2">
    <source>
        <dbReference type="Proteomes" id="UP000057158"/>
    </source>
</evidence>
<sequence>MFEMASREDVKTRRDIEEVAAMVIDAALQLHRDLGPGLLESVYEAVLSKMLEQRGLSVERQKPVPIQYQGVSLDEGFRLDLLVDGQLIVELKSVENIHPVHPKQLLTYLRLMNLPLGLLINFGAPLLKDGLQRVVNKHTNFASSRLRVHQQESQP</sequence>
<proteinExistence type="predicted"/>
<gene>
    <name evidence="1" type="ORF">DSOUD_1608</name>
</gene>
<name>A0A0M5INJ6_9BACT</name>
<dbReference type="AlphaFoldDB" id="A0A0M5INJ6"/>
<dbReference type="PATRIC" id="fig|1603606.3.peg.1751"/>
<dbReference type="KEGG" id="des:DSOUD_1608"/>
<dbReference type="Proteomes" id="UP000057158">
    <property type="component" value="Chromosome"/>
</dbReference>
<dbReference type="Pfam" id="PF13366">
    <property type="entry name" value="PDDEXK_3"/>
    <property type="match status" value="1"/>
</dbReference>
<dbReference type="STRING" id="1603606.DSOUD_1608"/>
<keyword evidence="2" id="KW-1185">Reference proteome</keyword>
<evidence type="ECO:0008006" key="3">
    <source>
        <dbReference type="Google" id="ProtNLM"/>
    </source>
</evidence>
<dbReference type="EMBL" id="CP010802">
    <property type="protein sequence ID" value="ALC16386.1"/>
    <property type="molecule type" value="Genomic_DNA"/>
</dbReference>
<protein>
    <recommendedName>
        <fullName evidence="3">Fe3+ hydroxamate ABC transporter substrate-binding protein</fullName>
    </recommendedName>
</protein>
<accession>A0A0M5INJ6</accession>
<dbReference type="InterPro" id="IPR026350">
    <property type="entry name" value="GxxExxY"/>
</dbReference>